<sequence length="207" mass="24545">MSINKIANAIKKPRKILLYLSRPLESVGCFDWISDEHWIPIRYWLRMGKFPDLKNPYTYTEKLQWLKLHNRNPLYTKLVDKYEVKKFVESRIGAEYVITTLGIWDSFEDINFDSLPNQFVLKTTHDSGGIVICKDKSKFDMENARKVLSRSLKHNYYLRTGREWPYKNVKPRIMAEKYMEDTGTRELRDYKFFTFGGGGVQSIICCF</sequence>
<dbReference type="AlphaFoldDB" id="A0A1I0K0L0"/>
<name>A0A1I0K0L0_9FIRM</name>
<comment type="caution">
    <text evidence="1">The sequence shown here is derived from an EMBL/GenBank/DDBJ whole genome shotgun (WGS) entry which is preliminary data.</text>
</comment>
<dbReference type="RefSeq" id="WP_278336375.1">
    <property type="nucleotide sequence ID" value="NZ_FOIO01000076.1"/>
</dbReference>
<dbReference type="InterPro" id="IPR029465">
    <property type="entry name" value="ATPgrasp_TupA"/>
</dbReference>
<dbReference type="Proteomes" id="UP000182121">
    <property type="component" value="Unassembled WGS sequence"/>
</dbReference>
<proteinExistence type="predicted"/>
<accession>A0A1I0K0L0</accession>
<dbReference type="EMBL" id="FOIO01000076">
    <property type="protein sequence ID" value="SEU16333.1"/>
    <property type="molecule type" value="Genomic_DNA"/>
</dbReference>
<reference evidence="1 2" key="1">
    <citation type="submission" date="2016-10" db="EMBL/GenBank/DDBJ databases">
        <authorList>
            <person name="Varghese N."/>
            <person name="Submissions S."/>
        </authorList>
    </citation>
    <scope>NUCLEOTIDE SEQUENCE [LARGE SCALE GENOMIC DNA]</scope>
    <source>
        <strain evidence="1 2">NLAE-zl-C196</strain>
    </source>
</reference>
<evidence type="ECO:0000313" key="1">
    <source>
        <dbReference type="EMBL" id="SEU16333.1"/>
    </source>
</evidence>
<dbReference type="Pfam" id="PF14305">
    <property type="entry name" value="ATPgrasp_TupA"/>
    <property type="match status" value="1"/>
</dbReference>
<evidence type="ECO:0000313" key="2">
    <source>
        <dbReference type="Proteomes" id="UP000182121"/>
    </source>
</evidence>
<gene>
    <name evidence="1" type="ORF">SAMN05216521_10766</name>
</gene>
<protein>
    <submittedName>
        <fullName evidence="1">TupA-like ATPgrasp</fullName>
    </submittedName>
</protein>
<organism evidence="1 2">
    <name type="scientific">Enterocloster clostridioformis</name>
    <dbReference type="NCBI Taxonomy" id="1531"/>
    <lineage>
        <taxon>Bacteria</taxon>
        <taxon>Bacillati</taxon>
        <taxon>Bacillota</taxon>
        <taxon>Clostridia</taxon>
        <taxon>Lachnospirales</taxon>
        <taxon>Lachnospiraceae</taxon>
        <taxon>Enterocloster</taxon>
    </lineage>
</organism>